<feature type="non-terminal residue" evidence="1">
    <location>
        <position position="169"/>
    </location>
</feature>
<accession>X1H5L4</accession>
<comment type="caution">
    <text evidence="1">The sequence shown here is derived from an EMBL/GenBank/DDBJ whole genome shotgun (WGS) entry which is preliminary data.</text>
</comment>
<dbReference type="EMBL" id="BARU01023374">
    <property type="protein sequence ID" value="GAH52380.1"/>
    <property type="molecule type" value="Genomic_DNA"/>
</dbReference>
<proteinExistence type="predicted"/>
<name>X1H5L4_9ZZZZ</name>
<protein>
    <submittedName>
        <fullName evidence="1">Uncharacterized protein</fullName>
    </submittedName>
</protein>
<dbReference type="AlphaFoldDB" id="X1H5L4"/>
<reference evidence="1" key="1">
    <citation type="journal article" date="2014" name="Front. Microbiol.">
        <title>High frequency of phylogenetically diverse reductive dehalogenase-homologous genes in deep subseafloor sedimentary metagenomes.</title>
        <authorList>
            <person name="Kawai M."/>
            <person name="Futagami T."/>
            <person name="Toyoda A."/>
            <person name="Takaki Y."/>
            <person name="Nishi S."/>
            <person name="Hori S."/>
            <person name="Arai W."/>
            <person name="Tsubouchi T."/>
            <person name="Morono Y."/>
            <person name="Uchiyama I."/>
            <person name="Ito T."/>
            <person name="Fujiyama A."/>
            <person name="Inagaki F."/>
            <person name="Takami H."/>
        </authorList>
    </citation>
    <scope>NUCLEOTIDE SEQUENCE</scope>
    <source>
        <strain evidence="1">Expedition CK06-06</strain>
    </source>
</reference>
<gene>
    <name evidence="1" type="ORF">S03H2_37945</name>
</gene>
<sequence length="169" mass="19785">MEDYFDIKKKFLREKNADLANGLYKDFNKALSRKQFCSSLSGDSKKLDEFEKKMINLCDRINSVGFALYQIKKEEKDWEKFIETAYHPDRLHSRTMASYVIGAEKPTTLEFAFESFLFFADATFEYLSQTIGVIFSDPNVKRISELKNVLKNNYSNEKLAQKILEILEK</sequence>
<organism evidence="1">
    <name type="scientific">marine sediment metagenome</name>
    <dbReference type="NCBI Taxonomy" id="412755"/>
    <lineage>
        <taxon>unclassified sequences</taxon>
        <taxon>metagenomes</taxon>
        <taxon>ecological metagenomes</taxon>
    </lineage>
</organism>
<evidence type="ECO:0000313" key="1">
    <source>
        <dbReference type="EMBL" id="GAH52380.1"/>
    </source>
</evidence>